<keyword evidence="2" id="KW-1185">Reference proteome</keyword>
<name>A0A4P9ZBQ0_9ASCO</name>
<evidence type="ECO:0000313" key="1">
    <source>
        <dbReference type="EMBL" id="RKP30276.1"/>
    </source>
</evidence>
<protein>
    <recommendedName>
        <fullName evidence="3">Tyrosine specific protein phosphatases domain-containing protein</fullName>
    </recommendedName>
</protein>
<gene>
    <name evidence="1" type="ORF">METBISCDRAFT_16657</name>
</gene>
<dbReference type="OrthoDB" id="449382at2759"/>
<dbReference type="AlphaFoldDB" id="A0A4P9ZBQ0"/>
<dbReference type="Gene3D" id="3.40.50.1820">
    <property type="entry name" value="alpha/beta hydrolase"/>
    <property type="match status" value="1"/>
</dbReference>
<dbReference type="PROSITE" id="PS00383">
    <property type="entry name" value="TYR_PHOSPHATASE_1"/>
    <property type="match status" value="1"/>
</dbReference>
<evidence type="ECO:0008006" key="3">
    <source>
        <dbReference type="Google" id="ProtNLM"/>
    </source>
</evidence>
<dbReference type="InterPro" id="IPR029021">
    <property type="entry name" value="Prot-tyrosine_phosphatase-like"/>
</dbReference>
<organism evidence="1 2">
    <name type="scientific">Metschnikowia bicuspidata</name>
    <dbReference type="NCBI Taxonomy" id="27322"/>
    <lineage>
        <taxon>Eukaryota</taxon>
        <taxon>Fungi</taxon>
        <taxon>Dikarya</taxon>
        <taxon>Ascomycota</taxon>
        <taxon>Saccharomycotina</taxon>
        <taxon>Pichiomycetes</taxon>
        <taxon>Metschnikowiaceae</taxon>
        <taxon>Metschnikowia</taxon>
    </lineage>
</organism>
<dbReference type="InterPro" id="IPR029058">
    <property type="entry name" value="AB_hydrolase_fold"/>
</dbReference>
<proteinExistence type="predicted"/>
<dbReference type="PANTHER" id="PTHR31126:SF1">
    <property type="entry name" value="TYROSINE SPECIFIC PROTEIN PHOSPHATASES DOMAIN-CONTAINING PROTEIN"/>
    <property type="match status" value="1"/>
</dbReference>
<dbReference type="SUPFAM" id="SSF52799">
    <property type="entry name" value="(Phosphotyrosine protein) phosphatases II"/>
    <property type="match status" value="1"/>
</dbReference>
<dbReference type="PANTHER" id="PTHR31126">
    <property type="entry name" value="TYROSINE-PROTEIN PHOSPHATASE"/>
    <property type="match status" value="1"/>
</dbReference>
<dbReference type="Proteomes" id="UP000268321">
    <property type="component" value="Unassembled WGS sequence"/>
</dbReference>
<dbReference type="Pfam" id="PF13350">
    <property type="entry name" value="Y_phosphatase3"/>
    <property type="match status" value="1"/>
</dbReference>
<dbReference type="SUPFAM" id="SSF53474">
    <property type="entry name" value="alpha/beta-Hydrolases"/>
    <property type="match status" value="1"/>
</dbReference>
<dbReference type="Gene3D" id="3.90.190.10">
    <property type="entry name" value="Protein tyrosine phosphatase superfamily"/>
    <property type="match status" value="1"/>
</dbReference>
<evidence type="ECO:0000313" key="2">
    <source>
        <dbReference type="Proteomes" id="UP000268321"/>
    </source>
</evidence>
<sequence>MDPIVSEDFYSGLNEVPPPREFEICTPSGVKGTVAVPHAADQPDHSRHNYLPPTNKIALILHGQGGHRNYCYQKHLAHKLAAELGYYSVRIDFRGCGDLADVANPKGRVLELDLEDIDAVVNIILGPSRLIEGRSLVLLAIISHSRGAVAMFLWAEKQHQLLQDPETAAKAVIVPNLVNCSLRFRSHTVYDRYPVLDDDFEYIEQLALRHGKIQKVKVTRDELVSLGTADLHVLRELPPEWSVLSIYGAQDEIIPKEDCALFANTLNRGRYTHHLQIIDSADHNYYGLNVIENNADMEEYNPHNLPLTKKKLVNYNPAVSAIIIKYLRWDQELLRFASRCATMDSGVPRFKNVEGIANFRDIGGWEIRSPTFPTGEHAKIKYHVRRDFIFRCANTATVTDNGLRALKDLGTQRIFDLRSLEECKSEVAPDGLQKVGHVSVPVFSTGFYSPEQMANRFTSLLTSWHTFAHAYGHMLEEGALLFRAMFTHVCDHPDQPFLFHCTAGKDRTGVFGMLLLSLAGVDRDTIAKEYALTTYGLRPDHEVIRRKFLSGLTKLNNAPTGDQLRNNIIQGRQNWKIEEEGFENLISSRPEAALATLELLELKYNGIVAYMKQRLGFSQNDVETIFRNIVCTSARSEPSILARVGASKF</sequence>
<dbReference type="InterPro" id="IPR026893">
    <property type="entry name" value="Tyr/Ser_Pase_IphP-type"/>
</dbReference>
<dbReference type="InterPro" id="IPR016130">
    <property type="entry name" value="Tyr_Pase_AS"/>
</dbReference>
<reference evidence="2" key="1">
    <citation type="journal article" date="2018" name="Nat. Microbiol.">
        <title>Leveraging single-cell genomics to expand the fungal tree of life.</title>
        <authorList>
            <person name="Ahrendt S.R."/>
            <person name="Quandt C.A."/>
            <person name="Ciobanu D."/>
            <person name="Clum A."/>
            <person name="Salamov A."/>
            <person name="Andreopoulos B."/>
            <person name="Cheng J.F."/>
            <person name="Woyke T."/>
            <person name="Pelin A."/>
            <person name="Henrissat B."/>
            <person name="Reynolds N.K."/>
            <person name="Benny G.L."/>
            <person name="Smith M.E."/>
            <person name="James T.Y."/>
            <person name="Grigoriev I.V."/>
        </authorList>
    </citation>
    <scope>NUCLEOTIDE SEQUENCE [LARGE SCALE GENOMIC DNA]</scope>
    <source>
        <strain evidence="2">Baker2002</strain>
    </source>
</reference>
<accession>A0A4P9ZBQ0</accession>
<dbReference type="GO" id="GO:0004721">
    <property type="term" value="F:phosphoprotein phosphatase activity"/>
    <property type="evidence" value="ECO:0007669"/>
    <property type="project" value="InterPro"/>
</dbReference>
<dbReference type="EMBL" id="ML004462">
    <property type="protein sequence ID" value="RKP30276.1"/>
    <property type="molecule type" value="Genomic_DNA"/>
</dbReference>